<evidence type="ECO:0000313" key="3">
    <source>
        <dbReference type="Proteomes" id="UP000503462"/>
    </source>
</evidence>
<evidence type="ECO:0000313" key="2">
    <source>
        <dbReference type="EMBL" id="QIX00277.1"/>
    </source>
</evidence>
<dbReference type="Gene3D" id="3.40.30.10">
    <property type="entry name" value="Glutaredoxin"/>
    <property type="match status" value="1"/>
</dbReference>
<reference evidence="2 3" key="1">
    <citation type="journal article" date="2016" name="Sci. Rep.">
        <title>Peltaster fructicola genome reveals evolution from an invasive phytopathogen to an ectophytic parasite.</title>
        <authorList>
            <person name="Xu C."/>
            <person name="Chen H."/>
            <person name="Gleason M.L."/>
            <person name="Xu J.R."/>
            <person name="Liu H."/>
            <person name="Zhang R."/>
            <person name="Sun G."/>
        </authorList>
    </citation>
    <scope>NUCLEOTIDE SEQUENCE [LARGE SCALE GENOMIC DNA]</scope>
    <source>
        <strain evidence="2 3">LNHT1506</strain>
    </source>
</reference>
<dbReference type="Pfam" id="PF22041">
    <property type="entry name" value="GST_C_7"/>
    <property type="match status" value="1"/>
</dbReference>
<dbReference type="PROSITE" id="PS50404">
    <property type="entry name" value="GST_NTER"/>
    <property type="match status" value="1"/>
</dbReference>
<dbReference type="EMBL" id="CP051142">
    <property type="protein sequence ID" value="QIX00277.1"/>
    <property type="molecule type" value="Genomic_DNA"/>
</dbReference>
<dbReference type="InterPro" id="IPR004045">
    <property type="entry name" value="Glutathione_S-Trfase_N"/>
</dbReference>
<gene>
    <name evidence="2" type="ORF">AMS68_005794</name>
</gene>
<protein>
    <recommendedName>
        <fullName evidence="1">GST N-terminal domain-containing protein</fullName>
    </recommendedName>
</protein>
<proteinExistence type="predicted"/>
<name>A0A6H0XZU7_9PEZI</name>
<dbReference type="SUPFAM" id="SSF47616">
    <property type="entry name" value="GST C-terminal domain-like"/>
    <property type="match status" value="1"/>
</dbReference>
<dbReference type="InterPro" id="IPR036282">
    <property type="entry name" value="Glutathione-S-Trfase_C_sf"/>
</dbReference>
<dbReference type="SUPFAM" id="SSF52833">
    <property type="entry name" value="Thioredoxin-like"/>
    <property type="match status" value="1"/>
</dbReference>
<dbReference type="AlphaFoldDB" id="A0A6H0XZU7"/>
<dbReference type="OrthoDB" id="4951845at2759"/>
<dbReference type="InterPro" id="IPR054416">
    <property type="entry name" value="GST_UstS-like_C"/>
</dbReference>
<dbReference type="InterPro" id="IPR036249">
    <property type="entry name" value="Thioredoxin-like_sf"/>
</dbReference>
<organism evidence="2 3">
    <name type="scientific">Peltaster fructicola</name>
    <dbReference type="NCBI Taxonomy" id="286661"/>
    <lineage>
        <taxon>Eukaryota</taxon>
        <taxon>Fungi</taxon>
        <taxon>Dikarya</taxon>
        <taxon>Ascomycota</taxon>
        <taxon>Pezizomycotina</taxon>
        <taxon>Dothideomycetes</taxon>
        <taxon>Dothideomycetes incertae sedis</taxon>
        <taxon>Peltaster</taxon>
    </lineage>
</organism>
<accession>A0A6H0XZU7</accession>
<keyword evidence="3" id="KW-1185">Reference proteome</keyword>
<dbReference type="Pfam" id="PF13409">
    <property type="entry name" value="GST_N_2"/>
    <property type="match status" value="1"/>
</dbReference>
<feature type="domain" description="GST N-terminal" evidence="1">
    <location>
        <begin position="1"/>
        <end position="70"/>
    </location>
</feature>
<sequence>MLLNYKKIPYETIFLEFPDIEPTLKELGVSPVEPTTKYTVPAILHVSTDKAIMDSQPIAHFLEATYSDPPLALTSELGDMIQTDGRRLVGRVLSASVMPREINILSARSQEYFRRTRETSIGHPLEDLLQGDREVKSWLEMEDGARTVGNLLLTNKADGPFVLGSKVSYADFFIAGALQCARVVDETIFQRMIAYPGYKQIYDACQPYMEKKD</sequence>
<dbReference type="Proteomes" id="UP000503462">
    <property type="component" value="Chromosome 4"/>
</dbReference>
<evidence type="ECO:0000259" key="1">
    <source>
        <dbReference type="PROSITE" id="PS50404"/>
    </source>
</evidence>
<dbReference type="Gene3D" id="1.20.1050.10">
    <property type="match status" value="1"/>
</dbReference>